<evidence type="ECO:0000313" key="1">
    <source>
        <dbReference type="EMBL" id="CAG1967176.1"/>
    </source>
</evidence>
<organism evidence="1 2">
    <name type="scientific">Gibberella zeae</name>
    <name type="common">Wheat head blight fungus</name>
    <name type="synonym">Fusarium graminearum</name>
    <dbReference type="NCBI Taxonomy" id="5518"/>
    <lineage>
        <taxon>Eukaryota</taxon>
        <taxon>Fungi</taxon>
        <taxon>Dikarya</taxon>
        <taxon>Ascomycota</taxon>
        <taxon>Pezizomycotina</taxon>
        <taxon>Sordariomycetes</taxon>
        <taxon>Hypocreomycetidae</taxon>
        <taxon>Hypocreales</taxon>
        <taxon>Nectriaceae</taxon>
        <taxon>Fusarium</taxon>
    </lineage>
</organism>
<evidence type="ECO:0000313" key="2">
    <source>
        <dbReference type="Proteomes" id="UP000746612"/>
    </source>
</evidence>
<dbReference type="AlphaFoldDB" id="A0A9N8R800"/>
<dbReference type="Proteomes" id="UP000746612">
    <property type="component" value="Unassembled WGS sequence"/>
</dbReference>
<comment type="caution">
    <text evidence="1">The sequence shown here is derived from an EMBL/GenBank/DDBJ whole genome shotgun (WGS) entry which is preliminary data.</text>
</comment>
<gene>
    <name evidence="1" type="ORF">MDCFG202_LOCUS48306</name>
</gene>
<sequence>MVDKLVNDLIKQDILPQQPLQRHKSLYRHEPGLISVSPGWIKVIIPALVDEGCQVSIDGSKVEKQNVNWDCRIGIILGKGVRLSTPRTIFYYSVSIPISHAE</sequence>
<accession>A0A9N8R800</accession>
<name>A0A9N8R800_GIBZA</name>
<dbReference type="EMBL" id="CAJPIJ010000075">
    <property type="protein sequence ID" value="CAG1967176.1"/>
    <property type="molecule type" value="Genomic_DNA"/>
</dbReference>
<reference evidence="1" key="1">
    <citation type="submission" date="2021-03" db="EMBL/GenBank/DDBJ databases">
        <authorList>
            <person name="Alouane T."/>
            <person name="Langin T."/>
            <person name="Bonhomme L."/>
        </authorList>
    </citation>
    <scope>NUCLEOTIDE SEQUENCE</scope>
    <source>
        <strain evidence="1">MDC_Fg202</strain>
    </source>
</reference>
<protein>
    <submittedName>
        <fullName evidence="1">Uncharacterized protein</fullName>
    </submittedName>
</protein>
<proteinExistence type="predicted"/>